<proteinExistence type="predicted"/>
<evidence type="ECO:0000313" key="2">
    <source>
        <dbReference type="Proteomes" id="UP000605013"/>
    </source>
</evidence>
<evidence type="ECO:0000313" key="1">
    <source>
        <dbReference type="EMBL" id="MBL7561096.1"/>
    </source>
</evidence>
<dbReference type="Proteomes" id="UP000605013">
    <property type="component" value="Unassembled WGS sequence"/>
</dbReference>
<organism evidence="1 2">
    <name type="scientific">Olleya sediminilitoris</name>
    <dbReference type="NCBI Taxonomy" id="2795739"/>
    <lineage>
        <taxon>Bacteria</taxon>
        <taxon>Pseudomonadati</taxon>
        <taxon>Bacteroidota</taxon>
        <taxon>Flavobacteriia</taxon>
        <taxon>Flavobacteriales</taxon>
        <taxon>Flavobacteriaceae</taxon>
    </lineage>
</organism>
<comment type="caution">
    <text evidence="1">The sequence shown here is derived from an EMBL/GenBank/DDBJ whole genome shotgun (WGS) entry which is preliminary data.</text>
</comment>
<reference evidence="1 2" key="1">
    <citation type="submission" date="2020-12" db="EMBL/GenBank/DDBJ databases">
        <title>Olleya sediminilitoris sp. nov., isolated from a tidal flat.</title>
        <authorList>
            <person name="Park S."/>
            <person name="Yoon J.-H."/>
        </authorList>
    </citation>
    <scope>NUCLEOTIDE SEQUENCE [LARGE SCALE GENOMIC DNA]</scope>
    <source>
        <strain evidence="1 2">YSTF-M6</strain>
    </source>
</reference>
<dbReference type="EMBL" id="JAEMEF010000017">
    <property type="protein sequence ID" value="MBL7561096.1"/>
    <property type="molecule type" value="Genomic_DNA"/>
</dbReference>
<name>A0ABS1WPP6_9FLAO</name>
<protein>
    <submittedName>
        <fullName evidence="1">Uncharacterized protein</fullName>
    </submittedName>
</protein>
<keyword evidence="2" id="KW-1185">Reference proteome</keyword>
<sequence length="52" mass="6269">MERIAKQLFEKISLSKKENTKLYYNFFEDKNHGNALHQAVYDVFEKIFKSVK</sequence>
<dbReference type="RefSeq" id="WP_162874818.1">
    <property type="nucleotide sequence ID" value="NZ_JAEMEF010000017.1"/>
</dbReference>
<accession>A0ABS1WPP6</accession>
<gene>
    <name evidence="1" type="ORF">JAO71_14935</name>
</gene>